<name>A0AAN8UFZ6_9MAGN</name>
<accession>A0AAN8UFZ6</accession>
<dbReference type="AlphaFoldDB" id="A0AAN8UFZ6"/>
<dbReference type="Gene3D" id="3.30.559.10">
    <property type="entry name" value="Chloramphenicol acetyltransferase-like domain"/>
    <property type="match status" value="1"/>
</dbReference>
<comment type="caution">
    <text evidence="4">The sequence shown here is derived from an EMBL/GenBank/DDBJ whole genome shotgun (WGS) entry which is preliminary data.</text>
</comment>
<dbReference type="PANTHER" id="PTHR31642:SF11">
    <property type="entry name" value="SHIKIMATE O-HYDROXYCINNAMOYLTRANSFERASE"/>
    <property type="match status" value="1"/>
</dbReference>
<dbReference type="InterPro" id="IPR023213">
    <property type="entry name" value="CAT-like_dom_sf"/>
</dbReference>
<gene>
    <name evidence="4" type="ORF">RJ641_000021</name>
</gene>
<dbReference type="EMBL" id="JBAMMX010000029">
    <property type="protein sequence ID" value="KAK6911091.1"/>
    <property type="molecule type" value="Genomic_DNA"/>
</dbReference>
<reference evidence="4 5" key="1">
    <citation type="submission" date="2023-12" db="EMBL/GenBank/DDBJ databases">
        <title>A high-quality genome assembly for Dillenia turbinata (Dilleniales).</title>
        <authorList>
            <person name="Chanderbali A."/>
        </authorList>
    </citation>
    <scope>NUCLEOTIDE SEQUENCE [LARGE SCALE GENOMIC DNA]</scope>
    <source>
        <strain evidence="4">LSX21</strain>
        <tissue evidence="4">Leaf</tissue>
    </source>
</reference>
<keyword evidence="5" id="KW-1185">Reference proteome</keyword>
<dbReference type="Pfam" id="PF02458">
    <property type="entry name" value="Transferase"/>
    <property type="match status" value="1"/>
</dbReference>
<evidence type="ECO:0000313" key="4">
    <source>
        <dbReference type="EMBL" id="KAK6911091.1"/>
    </source>
</evidence>
<evidence type="ECO:0000256" key="1">
    <source>
        <dbReference type="ARBA" id="ARBA00009861"/>
    </source>
</evidence>
<evidence type="ECO:0000256" key="3">
    <source>
        <dbReference type="ARBA" id="ARBA00023315"/>
    </source>
</evidence>
<organism evidence="4 5">
    <name type="scientific">Dillenia turbinata</name>
    <dbReference type="NCBI Taxonomy" id="194707"/>
    <lineage>
        <taxon>Eukaryota</taxon>
        <taxon>Viridiplantae</taxon>
        <taxon>Streptophyta</taxon>
        <taxon>Embryophyta</taxon>
        <taxon>Tracheophyta</taxon>
        <taxon>Spermatophyta</taxon>
        <taxon>Magnoliopsida</taxon>
        <taxon>eudicotyledons</taxon>
        <taxon>Gunneridae</taxon>
        <taxon>Pentapetalae</taxon>
        <taxon>Dilleniales</taxon>
        <taxon>Dilleniaceae</taxon>
        <taxon>Dillenia</taxon>
    </lineage>
</organism>
<proteinExistence type="inferred from homology"/>
<keyword evidence="2" id="KW-0808">Transferase</keyword>
<sequence length="101" mass="11249">MDSTAVSIFKFTRDQRNILKTKYKEDGNTTSYSSYKLLAGHVLCSACKAHGLTDDQDTKLYITTDGRARLQPTLPPGYFSNVIYTTTPIAVAVDLQSKPRQ</sequence>
<keyword evidence="3" id="KW-0012">Acyltransferase</keyword>
<evidence type="ECO:0000313" key="5">
    <source>
        <dbReference type="Proteomes" id="UP001370490"/>
    </source>
</evidence>
<protein>
    <submittedName>
        <fullName evidence="4">Uncharacterized protein</fullName>
    </submittedName>
</protein>
<evidence type="ECO:0000256" key="2">
    <source>
        <dbReference type="ARBA" id="ARBA00022679"/>
    </source>
</evidence>
<dbReference type="Proteomes" id="UP001370490">
    <property type="component" value="Unassembled WGS sequence"/>
</dbReference>
<comment type="similarity">
    <text evidence="1">Belongs to the plant acyltransferase family.</text>
</comment>
<dbReference type="PANTHER" id="PTHR31642">
    <property type="entry name" value="TRICHOTHECENE 3-O-ACETYLTRANSFERASE"/>
    <property type="match status" value="1"/>
</dbReference>
<dbReference type="GO" id="GO:0016747">
    <property type="term" value="F:acyltransferase activity, transferring groups other than amino-acyl groups"/>
    <property type="evidence" value="ECO:0007669"/>
    <property type="project" value="TreeGrafter"/>
</dbReference>
<dbReference type="InterPro" id="IPR050317">
    <property type="entry name" value="Plant_Fungal_Acyltransferase"/>
</dbReference>